<feature type="transmembrane region" description="Helical" evidence="2">
    <location>
        <begin position="49"/>
        <end position="70"/>
    </location>
</feature>
<evidence type="ECO:0000313" key="3">
    <source>
        <dbReference type="EMBL" id="MER7182474.1"/>
    </source>
</evidence>
<evidence type="ECO:0000256" key="2">
    <source>
        <dbReference type="SAM" id="Phobius"/>
    </source>
</evidence>
<evidence type="ECO:0000256" key="1">
    <source>
        <dbReference type="SAM" id="MobiDB-lite"/>
    </source>
</evidence>
<dbReference type="EMBL" id="JBEPEK010000178">
    <property type="protein sequence ID" value="MER7182474.1"/>
    <property type="molecule type" value="Genomic_DNA"/>
</dbReference>
<dbReference type="Proteomes" id="UP001474181">
    <property type="component" value="Unassembled WGS sequence"/>
</dbReference>
<evidence type="ECO:0000313" key="4">
    <source>
        <dbReference type="Proteomes" id="UP001474181"/>
    </source>
</evidence>
<name>A0ABV1X0D9_9ACTN</name>
<protein>
    <submittedName>
        <fullName evidence="3">CU044_5270 family protein</fullName>
    </submittedName>
</protein>
<accession>A0ABV1X0D9</accession>
<dbReference type="RefSeq" id="WP_350783541.1">
    <property type="nucleotide sequence ID" value="NZ_JBEPEK010000178.1"/>
</dbReference>
<keyword evidence="2" id="KW-0812">Transmembrane</keyword>
<gene>
    <name evidence="3" type="ORF">ABT404_23810</name>
</gene>
<comment type="caution">
    <text evidence="3">The sequence shown here is derived from an EMBL/GenBank/DDBJ whole genome shotgun (WGS) entry which is preliminary data.</text>
</comment>
<keyword evidence="2" id="KW-1133">Transmembrane helix</keyword>
<proteinExistence type="predicted"/>
<feature type="region of interest" description="Disordered" evidence="1">
    <location>
        <begin position="1"/>
        <end position="23"/>
    </location>
</feature>
<feature type="compositionally biased region" description="Basic and acidic residues" evidence="1">
    <location>
        <begin position="1"/>
        <end position="14"/>
    </location>
</feature>
<dbReference type="NCBIfam" id="NF038083">
    <property type="entry name" value="CU044_5270_fam"/>
    <property type="match status" value="1"/>
</dbReference>
<keyword evidence="4" id="KW-1185">Reference proteome</keyword>
<sequence>MHDIDELRELRDFDTGTPPLDDETRRRARARLLAAMNGTAGRVRPRRPVLRIALTAGLAAAVAAGVLVAVRDDDGTGTHRTAKPPATSAPAMRNVSVQTVLKGAAAYAREHERTVRPRDDQFIYTKEIIKETNQKTGATRSYSDENWRSVDGSERGWTMEIGKGWWSPPLKKGESVWPPQDWGTLRKLPTDPEQLILSIANEFGGRTTSLDGLGDEEWSQIHFSLAGLLKLVPVMPEGLRPAAYEALGMVPGVKVVPGQKDAKGRTGVAITYDDPTLPKGSAGFGGYFIFDPVTYEFLGFRDVRTSGDGAAMKTYTQLSYLDSWAVVDKVKQRP</sequence>
<organism evidence="3 4">
    <name type="scientific">Streptomyces hyaluromycini</name>
    <dbReference type="NCBI Taxonomy" id="1377993"/>
    <lineage>
        <taxon>Bacteria</taxon>
        <taxon>Bacillati</taxon>
        <taxon>Actinomycetota</taxon>
        <taxon>Actinomycetes</taxon>
        <taxon>Kitasatosporales</taxon>
        <taxon>Streptomycetaceae</taxon>
        <taxon>Streptomyces</taxon>
    </lineage>
</organism>
<reference evidence="3 4" key="1">
    <citation type="submission" date="2024-06" db="EMBL/GenBank/DDBJ databases">
        <title>The Natural Products Discovery Center: Release of the First 8490 Sequenced Strains for Exploring Actinobacteria Biosynthetic Diversity.</title>
        <authorList>
            <person name="Kalkreuter E."/>
            <person name="Kautsar S.A."/>
            <person name="Yang D."/>
            <person name="Bader C.D."/>
            <person name="Teijaro C.N."/>
            <person name="Fluegel L."/>
            <person name="Davis C.M."/>
            <person name="Simpson J.R."/>
            <person name="Lauterbach L."/>
            <person name="Steele A.D."/>
            <person name="Gui C."/>
            <person name="Meng S."/>
            <person name="Li G."/>
            <person name="Viehrig K."/>
            <person name="Ye F."/>
            <person name="Su P."/>
            <person name="Kiefer A.F."/>
            <person name="Nichols A."/>
            <person name="Cepeda A.J."/>
            <person name="Yan W."/>
            <person name="Fan B."/>
            <person name="Jiang Y."/>
            <person name="Adhikari A."/>
            <person name="Zheng C.-J."/>
            <person name="Schuster L."/>
            <person name="Cowan T.M."/>
            <person name="Smanski M.J."/>
            <person name="Chevrette M.G."/>
            <person name="De Carvalho L.P.S."/>
            <person name="Shen B."/>
        </authorList>
    </citation>
    <scope>NUCLEOTIDE SEQUENCE [LARGE SCALE GENOMIC DNA]</scope>
    <source>
        <strain evidence="3 4">NPDC000234</strain>
    </source>
</reference>
<dbReference type="InterPro" id="IPR047789">
    <property type="entry name" value="CU044_5270-like"/>
</dbReference>
<keyword evidence="2" id="KW-0472">Membrane</keyword>